<proteinExistence type="predicted"/>
<feature type="domain" description="HMA" evidence="2">
    <location>
        <begin position="1"/>
        <end position="64"/>
    </location>
</feature>
<evidence type="ECO:0000313" key="4">
    <source>
        <dbReference type="Proteomes" id="UP000076825"/>
    </source>
</evidence>
<dbReference type="CDD" id="cd00371">
    <property type="entry name" value="HMA"/>
    <property type="match status" value="1"/>
</dbReference>
<dbReference type="PATRIC" id="fig|123899.6.peg.3138"/>
<dbReference type="eggNOG" id="COG2608">
    <property type="taxonomic scope" value="Bacteria"/>
</dbReference>
<dbReference type="GO" id="GO:0046872">
    <property type="term" value="F:metal ion binding"/>
    <property type="evidence" value="ECO:0007669"/>
    <property type="project" value="UniProtKB-KW"/>
</dbReference>
<gene>
    <name evidence="3" type="ORF">SAMEA3906487_03143</name>
</gene>
<keyword evidence="1" id="KW-0479">Metal-binding</keyword>
<dbReference type="EMBL" id="LT546645">
    <property type="protein sequence ID" value="SAI72317.1"/>
    <property type="molecule type" value="Genomic_DNA"/>
</dbReference>
<evidence type="ECO:0000256" key="1">
    <source>
        <dbReference type="ARBA" id="ARBA00022723"/>
    </source>
</evidence>
<keyword evidence="4" id="KW-1185">Reference proteome</keyword>
<dbReference type="GeneID" id="56589615"/>
<name>A0A157SPI5_9BORD</name>
<dbReference type="STRING" id="123899.SAMEA3906487_03143"/>
<dbReference type="Pfam" id="PF00403">
    <property type="entry name" value="HMA"/>
    <property type="match status" value="1"/>
</dbReference>
<organism evidence="3 4">
    <name type="scientific">Bordetella trematum</name>
    <dbReference type="NCBI Taxonomy" id="123899"/>
    <lineage>
        <taxon>Bacteria</taxon>
        <taxon>Pseudomonadati</taxon>
        <taxon>Pseudomonadota</taxon>
        <taxon>Betaproteobacteria</taxon>
        <taxon>Burkholderiales</taxon>
        <taxon>Alcaligenaceae</taxon>
        <taxon>Bordetella</taxon>
    </lineage>
</organism>
<reference evidence="3 4" key="1">
    <citation type="submission" date="2016-04" db="EMBL/GenBank/DDBJ databases">
        <authorList>
            <consortium name="Pathogen Informatics"/>
        </authorList>
    </citation>
    <scope>NUCLEOTIDE SEQUENCE [LARGE SCALE GENOMIC DNA]</scope>
    <source>
        <strain evidence="3 4">H044680328</strain>
    </source>
</reference>
<dbReference type="Gene3D" id="3.30.70.100">
    <property type="match status" value="1"/>
</dbReference>
<dbReference type="SUPFAM" id="SSF55008">
    <property type="entry name" value="HMA, heavy metal-associated domain"/>
    <property type="match status" value="1"/>
</dbReference>
<evidence type="ECO:0000313" key="3">
    <source>
        <dbReference type="EMBL" id="SAI72317.1"/>
    </source>
</evidence>
<dbReference type="InterPro" id="IPR017969">
    <property type="entry name" value="Heavy-metal-associated_CS"/>
</dbReference>
<dbReference type="AlphaFoldDB" id="A0A157SPI5"/>
<dbReference type="OrthoDB" id="9813965at2"/>
<dbReference type="InterPro" id="IPR036163">
    <property type="entry name" value="HMA_dom_sf"/>
</dbReference>
<dbReference type="PROSITE" id="PS50846">
    <property type="entry name" value="HMA_2"/>
    <property type="match status" value="1"/>
</dbReference>
<dbReference type="KEGG" id="btrm:SAMEA390648703143"/>
<dbReference type="RefSeq" id="WP_063492234.1">
    <property type="nucleotide sequence ID" value="NZ_CP016340.1"/>
</dbReference>
<dbReference type="Proteomes" id="UP000076825">
    <property type="component" value="Chromosome 1"/>
</dbReference>
<dbReference type="InterPro" id="IPR006121">
    <property type="entry name" value="HMA_dom"/>
</dbReference>
<evidence type="ECO:0000259" key="2">
    <source>
        <dbReference type="PROSITE" id="PS50846"/>
    </source>
</evidence>
<dbReference type="PROSITE" id="PS01047">
    <property type="entry name" value="HMA_1"/>
    <property type="match status" value="1"/>
</dbReference>
<accession>A0A157SPI5</accession>
<sequence>MSAVFIVNDMTCGHCVKAITNAVQAVLPGASVEVDLARHEVKVEPGEPRAAIEAAIRDAGYDPKVK</sequence>
<protein>
    <submittedName>
        <fullName evidence="3">Heavy metal transport protein</fullName>
    </submittedName>
</protein>